<dbReference type="PANTHER" id="PTHR40980:SF4">
    <property type="entry name" value="TONB-DEPENDENT RECEPTOR-LIKE BETA-BARREL DOMAIN-CONTAINING PROTEIN"/>
    <property type="match status" value="1"/>
</dbReference>
<dbReference type="InterPro" id="IPR036942">
    <property type="entry name" value="Beta-barrel_TonB_sf"/>
</dbReference>
<feature type="domain" description="Outer membrane protein beta-barrel" evidence="5">
    <location>
        <begin position="405"/>
        <end position="797"/>
    </location>
</feature>
<dbReference type="SUPFAM" id="SSF56935">
    <property type="entry name" value="Porins"/>
    <property type="match status" value="1"/>
</dbReference>
<keyword evidence="2" id="KW-0472">Membrane</keyword>
<keyword evidence="7" id="KW-1185">Reference proteome</keyword>
<dbReference type="PANTHER" id="PTHR40980">
    <property type="entry name" value="PLUG DOMAIN-CONTAINING PROTEIN"/>
    <property type="match status" value="1"/>
</dbReference>
<keyword evidence="3" id="KW-0998">Cell outer membrane</keyword>
<proteinExistence type="predicted"/>
<dbReference type="EMBL" id="FWWW01000099">
    <property type="protein sequence ID" value="SMC00241.1"/>
    <property type="molecule type" value="Genomic_DNA"/>
</dbReference>
<dbReference type="GO" id="GO:0009279">
    <property type="term" value="C:cell outer membrane"/>
    <property type="evidence" value="ECO:0007669"/>
    <property type="project" value="UniProtKB-SubCell"/>
</dbReference>
<organism evidence="6 7">
    <name type="scientific">Hymenobacter roseosalivarius DSM 11622</name>
    <dbReference type="NCBI Taxonomy" id="645990"/>
    <lineage>
        <taxon>Bacteria</taxon>
        <taxon>Pseudomonadati</taxon>
        <taxon>Bacteroidota</taxon>
        <taxon>Cytophagia</taxon>
        <taxon>Cytophagales</taxon>
        <taxon>Hymenobacteraceae</taxon>
        <taxon>Hymenobacter</taxon>
    </lineage>
</organism>
<reference evidence="6 7" key="1">
    <citation type="submission" date="2017-04" db="EMBL/GenBank/DDBJ databases">
        <authorList>
            <person name="Afonso C.L."/>
            <person name="Miller P.J."/>
            <person name="Scott M.A."/>
            <person name="Spackman E."/>
            <person name="Goraichik I."/>
            <person name="Dimitrov K.M."/>
            <person name="Suarez D.L."/>
            <person name="Swayne D.E."/>
        </authorList>
    </citation>
    <scope>NUCLEOTIDE SEQUENCE [LARGE SCALE GENOMIC DNA]</scope>
    <source>
        <strain evidence="6 7">DSM 11622</strain>
    </source>
</reference>
<evidence type="ECO:0000259" key="4">
    <source>
        <dbReference type="Pfam" id="PF07715"/>
    </source>
</evidence>
<sequence>MQSALPTSAAGQLGYLLILLLLMTSQPGQAQTGPGLSSVSGRVQSAVGGKPIQFANVTLHRAEDSSAVKTEFSDAQGAFRLEQQAGGAFLVSVTQLGFTSYWSPAFELTAGGQNLPDITLRATASTQLKEVTVTGQKPLYERLADRTVVNVEGSTLASGNTTLDVLSRAPGVTVDSNDNLVLRGRQGLLVLIDGKRQPMTGPELADYLRALPAEQLASIELITNPPAKYDAQGGAGVIAINLKKDQRLGTNGSVNASYGRGEYGKFTSGLTLNHRRKDLNAFGSYTYTNREGFERLALQREFYQNRLLQGSSNQDNYLRNQPQSHTWRAGLDYTLSKRSLLGAVVNGVALRNPSSATNTVRLFDARNQPQTSFRATNDRVLSRPSVAANLNFKHSFADSSGSPMLNLDADYSRYGTERSQVLTTFFDQEPGRAPTLLSGTQNGELTIQSLKADYTRQLPRQVRLEAGAKATLVYSDNDIMFVDVVEGIVTPNLNLTNRFRYDENINAAYVTLTHTTPKLTLSVGLRGEQTNVEGRQEIGNDTFDRNYFQLFPSAKIERTLSDKHTVGLALGRRINRPTYNQLNPFRSFVDATSYKAGNPNLRPETSYNLDLTHTFDQKHIIGLSYARTERVIINVVRPDLANDRLVLNQDVNLRAQHYYALTLTAPLEPLKGLSVYNNAVIYYAYFVGNQFGTALSRGRLACLLSSNSTLTLPQGWTAELSTSYQSRERYGFQDLRAFGQVTAGVQKSLWTQKASLRFNVADIFYTTPQRVTAIYDNFAETFRSAQDSRVATLAFTYRFGNDKLAPIRRRQSGAEDEKRRAQ</sequence>
<evidence type="ECO:0000256" key="2">
    <source>
        <dbReference type="ARBA" id="ARBA00023136"/>
    </source>
</evidence>
<feature type="domain" description="TonB-dependent receptor plug" evidence="4">
    <location>
        <begin position="147"/>
        <end position="237"/>
    </location>
</feature>
<name>A0A1W1W4C2_9BACT</name>
<dbReference type="AlphaFoldDB" id="A0A1W1W4C2"/>
<dbReference type="InterPro" id="IPR012910">
    <property type="entry name" value="Plug_dom"/>
</dbReference>
<evidence type="ECO:0000313" key="7">
    <source>
        <dbReference type="Proteomes" id="UP000192266"/>
    </source>
</evidence>
<dbReference type="InterPro" id="IPR037066">
    <property type="entry name" value="Plug_dom_sf"/>
</dbReference>
<dbReference type="Gene3D" id="2.170.130.10">
    <property type="entry name" value="TonB-dependent receptor, plug domain"/>
    <property type="match status" value="1"/>
</dbReference>
<comment type="subcellular location">
    <subcellularLocation>
        <location evidence="1">Cell outer membrane</location>
    </subcellularLocation>
</comment>
<evidence type="ECO:0000256" key="1">
    <source>
        <dbReference type="ARBA" id="ARBA00004442"/>
    </source>
</evidence>
<dbReference type="Pfam" id="PF13620">
    <property type="entry name" value="CarboxypepD_reg"/>
    <property type="match status" value="1"/>
</dbReference>
<dbReference type="InterPro" id="IPR008969">
    <property type="entry name" value="CarboxyPept-like_regulatory"/>
</dbReference>
<dbReference type="SUPFAM" id="SSF49464">
    <property type="entry name" value="Carboxypeptidase regulatory domain-like"/>
    <property type="match status" value="1"/>
</dbReference>
<gene>
    <name evidence="6" type="ORF">SAMN00120144_1671</name>
</gene>
<dbReference type="Gene3D" id="2.40.170.20">
    <property type="entry name" value="TonB-dependent receptor, beta-barrel domain"/>
    <property type="match status" value="1"/>
</dbReference>
<dbReference type="Pfam" id="PF14905">
    <property type="entry name" value="OMP_b-brl_3"/>
    <property type="match status" value="1"/>
</dbReference>
<evidence type="ECO:0000313" key="6">
    <source>
        <dbReference type="EMBL" id="SMC00241.1"/>
    </source>
</evidence>
<evidence type="ECO:0000256" key="3">
    <source>
        <dbReference type="ARBA" id="ARBA00023237"/>
    </source>
</evidence>
<evidence type="ECO:0000259" key="5">
    <source>
        <dbReference type="Pfam" id="PF14905"/>
    </source>
</evidence>
<dbReference type="Proteomes" id="UP000192266">
    <property type="component" value="Unassembled WGS sequence"/>
</dbReference>
<dbReference type="InterPro" id="IPR041700">
    <property type="entry name" value="OMP_b-brl_3"/>
</dbReference>
<dbReference type="Gene3D" id="2.60.40.1120">
    <property type="entry name" value="Carboxypeptidase-like, regulatory domain"/>
    <property type="match status" value="1"/>
</dbReference>
<dbReference type="STRING" id="645990.SAMN00120144_1671"/>
<dbReference type="Pfam" id="PF07715">
    <property type="entry name" value="Plug"/>
    <property type="match status" value="1"/>
</dbReference>
<protein>
    <submittedName>
        <fullName evidence="6">TonB-dependent receptor plug</fullName>
    </submittedName>
</protein>
<accession>A0A1W1W4C2</accession>
<keyword evidence="6" id="KW-0675">Receptor</keyword>